<proteinExistence type="predicted"/>
<accession>A0A2P2M9T0</accession>
<dbReference type="AlphaFoldDB" id="A0A2P2M9T0"/>
<sequence>MLRLQEDSRPVIPYFNSKQMDNQQIKVTNRGSNGIQTSETTQHNKKPKRYQVPGNQNIHLAFHQQPALPSDLQLQVFLLQL</sequence>
<name>A0A2P2M9T0_RHIMU</name>
<feature type="compositionally biased region" description="Polar residues" evidence="1">
    <location>
        <begin position="29"/>
        <end position="41"/>
    </location>
</feature>
<protein>
    <submittedName>
        <fullName evidence="2">Uncharacterized protein</fullName>
    </submittedName>
</protein>
<organism evidence="2">
    <name type="scientific">Rhizophora mucronata</name>
    <name type="common">Asiatic mangrove</name>
    <dbReference type="NCBI Taxonomy" id="61149"/>
    <lineage>
        <taxon>Eukaryota</taxon>
        <taxon>Viridiplantae</taxon>
        <taxon>Streptophyta</taxon>
        <taxon>Embryophyta</taxon>
        <taxon>Tracheophyta</taxon>
        <taxon>Spermatophyta</taxon>
        <taxon>Magnoliopsida</taxon>
        <taxon>eudicotyledons</taxon>
        <taxon>Gunneridae</taxon>
        <taxon>Pentapetalae</taxon>
        <taxon>rosids</taxon>
        <taxon>fabids</taxon>
        <taxon>Malpighiales</taxon>
        <taxon>Rhizophoraceae</taxon>
        <taxon>Rhizophora</taxon>
    </lineage>
</organism>
<dbReference type="EMBL" id="GGEC01046468">
    <property type="protein sequence ID" value="MBX26952.1"/>
    <property type="molecule type" value="Transcribed_RNA"/>
</dbReference>
<evidence type="ECO:0000313" key="2">
    <source>
        <dbReference type="EMBL" id="MBX26952.1"/>
    </source>
</evidence>
<evidence type="ECO:0000256" key="1">
    <source>
        <dbReference type="SAM" id="MobiDB-lite"/>
    </source>
</evidence>
<reference evidence="2" key="1">
    <citation type="submission" date="2018-02" db="EMBL/GenBank/DDBJ databases">
        <title>Rhizophora mucronata_Transcriptome.</title>
        <authorList>
            <person name="Meera S.P."/>
            <person name="Sreeshan A."/>
            <person name="Augustine A."/>
        </authorList>
    </citation>
    <scope>NUCLEOTIDE SEQUENCE</scope>
    <source>
        <tissue evidence="2">Leaf</tissue>
    </source>
</reference>
<feature type="region of interest" description="Disordered" evidence="1">
    <location>
        <begin position="29"/>
        <end position="49"/>
    </location>
</feature>